<feature type="domain" description="Importin N-terminal" evidence="9">
    <location>
        <begin position="27"/>
        <end position="93"/>
    </location>
</feature>
<organism evidence="10 11">
    <name type="scientific">Patella caerulea</name>
    <name type="common">Rayed Mediterranean limpet</name>
    <dbReference type="NCBI Taxonomy" id="87958"/>
    <lineage>
        <taxon>Eukaryota</taxon>
        <taxon>Metazoa</taxon>
        <taxon>Spiralia</taxon>
        <taxon>Lophotrochozoa</taxon>
        <taxon>Mollusca</taxon>
        <taxon>Gastropoda</taxon>
        <taxon>Patellogastropoda</taxon>
        <taxon>Patelloidea</taxon>
        <taxon>Patellidae</taxon>
        <taxon>Patella</taxon>
    </lineage>
</organism>
<reference evidence="10 11" key="1">
    <citation type="submission" date="2024-01" db="EMBL/GenBank/DDBJ databases">
        <title>The genome of the rayed Mediterranean limpet Patella caerulea (Linnaeus, 1758).</title>
        <authorList>
            <person name="Anh-Thu Weber A."/>
            <person name="Halstead-Nussloch G."/>
        </authorList>
    </citation>
    <scope>NUCLEOTIDE SEQUENCE [LARGE SCALE GENOMIC DNA]</scope>
    <source>
        <strain evidence="10">AATW-2023a</strain>
        <tissue evidence="10">Whole specimen</tissue>
    </source>
</reference>
<dbReference type="Pfam" id="PF08389">
    <property type="entry name" value="Xpo1"/>
    <property type="match status" value="1"/>
</dbReference>
<keyword evidence="5" id="KW-0813">Transport</keyword>
<dbReference type="InterPro" id="IPR058537">
    <property type="entry name" value="TPR_TNPO3_IPO13_4th"/>
</dbReference>
<dbReference type="InterPro" id="IPR057942">
    <property type="entry name" value="TPR_TNPO3_IPO13_3rd"/>
</dbReference>
<sequence length="955" mass="108532">MASQFTTENVEQAVLQFYYNTNIQQEVHKWLTAAQVSPEAWSFCIELLSEQKSGEVQFFGASTLHAKIARYWHEVPVEQYDSLRAKLLEKILQFSSGPKMVFTRLCVALSSFLLRSAPEHWPDPIQNLITTFQQENIPNNNMVQRCKILLEILKLIPEEFFSTNLTHKRRVTLRVELQKGLALILPIIRGLLSPSTPSDIYNQSLRTFSSWVEFGIPMNDGEEIIHHVFQALHNPDLFETAVDTLVSVFSHPDSHRFPYTIQKLLPQLQLLQEMFQKAIDDLDIEKSHGLCRIIVTIAENHTKLITESALSDDEAHRNNAMHLVKMVLGCSSLPGHFPVDEGCSDQTFTFWYILQDELVANDAPRSNQLMMIFQPVYFSLMEVLLVKVQYPEDSEYESWTADEQEQFRCYRQDVGDTMMYAFNILREPLLGYLCGVLNRIVESSGAQNKWQMIEAIFFLFGSVAESVALEEGQHLPSLLKLLPRIPFCNNKLISTALYMIGCFGEWMNYHPESLCCVIPLLLQGLGNSEVATAATMALKDVSRENLDHMQPFAYQILSASQSVLESNTLKGRDNLRLMSCVGQVLTVLPFNEIMQYLDRILSSHIQQLQQLAAEEPSAAIKPTLQLKIDLISWLFASLDTEREPAEDEGVESSPVKPSNDGPKPVFVVLQKITPILHAIVTKWVTETTIIESVCALFKRALRTLMDDFLPLAPDVIQMTCQMYEIVPQSPVLDLGRQMILMFAVDQSQAHLIKMLLSTICVKTVNLCQTAPREKTDIIESFMTLLAQVLKKVKHMLLEENFNLNELFQAGLMAMTLPEHHTVRSACSFLCEFLQAGFEVQAMKQVIVDNGLNLVDRVLQAIGGNSPRGVIEHIADIILYLNKHHFEYLSQWLPALVEREGYPSTQASKQDKEQFVKTILRERVNKRKIRDTVKEFTLLCRGLLGTEYAAQAAAQL</sequence>
<dbReference type="InterPro" id="IPR051345">
    <property type="entry name" value="Importin_beta-like_NTR"/>
</dbReference>
<protein>
    <recommendedName>
        <fullName evidence="4">Importin-13</fullName>
    </recommendedName>
</protein>
<comment type="subcellular location">
    <subcellularLocation>
        <location evidence="1">Nucleus</location>
    </subcellularLocation>
</comment>
<evidence type="ECO:0000259" key="9">
    <source>
        <dbReference type="SMART" id="SM00913"/>
    </source>
</evidence>
<comment type="subunit">
    <text evidence="3">Interacts with UBC9, RAN, RBM8A, eIF-1A and PAX6.</text>
</comment>
<dbReference type="InterPro" id="IPR011989">
    <property type="entry name" value="ARM-like"/>
</dbReference>
<evidence type="ECO:0000256" key="8">
    <source>
        <dbReference type="ARBA" id="ARBA00023242"/>
    </source>
</evidence>
<comment type="similarity">
    <text evidence="2">Belongs to the importin beta family.</text>
</comment>
<dbReference type="SUPFAM" id="SSF48371">
    <property type="entry name" value="ARM repeat"/>
    <property type="match status" value="1"/>
</dbReference>
<dbReference type="SMART" id="SM00913">
    <property type="entry name" value="IBN_N"/>
    <property type="match status" value="1"/>
</dbReference>
<gene>
    <name evidence="10" type="ORF">SNE40_009321</name>
</gene>
<proteinExistence type="inferred from homology"/>
<dbReference type="GO" id="GO:0005634">
    <property type="term" value="C:nucleus"/>
    <property type="evidence" value="ECO:0007669"/>
    <property type="project" value="UniProtKB-SubCell"/>
</dbReference>
<dbReference type="EMBL" id="JAZGQO010000007">
    <property type="protein sequence ID" value="KAK6181478.1"/>
    <property type="molecule type" value="Genomic_DNA"/>
</dbReference>
<dbReference type="PANTHER" id="PTHR12363">
    <property type="entry name" value="TRANSPORTIN 3 AND IMPORTIN 13"/>
    <property type="match status" value="1"/>
</dbReference>
<evidence type="ECO:0000256" key="3">
    <source>
        <dbReference type="ARBA" id="ARBA00011422"/>
    </source>
</evidence>
<dbReference type="Pfam" id="PF24140">
    <property type="entry name" value="TPR_TNPO3_IPO13_3rd"/>
    <property type="match status" value="1"/>
</dbReference>
<dbReference type="GO" id="GO:0031267">
    <property type="term" value="F:small GTPase binding"/>
    <property type="evidence" value="ECO:0007669"/>
    <property type="project" value="InterPro"/>
</dbReference>
<dbReference type="Pfam" id="PF24139">
    <property type="entry name" value="TPR_TNPO3_IPO13_4th"/>
    <property type="match status" value="1"/>
</dbReference>
<evidence type="ECO:0000256" key="1">
    <source>
        <dbReference type="ARBA" id="ARBA00004123"/>
    </source>
</evidence>
<dbReference type="InterPro" id="IPR013598">
    <property type="entry name" value="Exportin-1/Importin-b-like"/>
</dbReference>
<dbReference type="Pfam" id="PF18773">
    <property type="entry name" value="Importin_rep"/>
    <property type="match status" value="1"/>
</dbReference>
<evidence type="ECO:0000256" key="2">
    <source>
        <dbReference type="ARBA" id="ARBA00007991"/>
    </source>
</evidence>
<dbReference type="PANTHER" id="PTHR12363:SF33">
    <property type="entry name" value="IMPORTIN-13"/>
    <property type="match status" value="1"/>
</dbReference>
<dbReference type="Pfam" id="PF18806">
    <property type="entry name" value="Importin_rep_3"/>
    <property type="match status" value="1"/>
</dbReference>
<dbReference type="Pfam" id="PF24138">
    <property type="entry name" value="TPR_TNPO3_IPO13_2nd"/>
    <property type="match status" value="1"/>
</dbReference>
<dbReference type="InterPro" id="IPR040709">
    <property type="entry name" value="Importin_rep_1"/>
</dbReference>
<dbReference type="AlphaFoldDB" id="A0AAN8JYS3"/>
<dbReference type="Pfam" id="PF03810">
    <property type="entry name" value="IBN_N"/>
    <property type="match status" value="1"/>
</dbReference>
<evidence type="ECO:0000256" key="4">
    <source>
        <dbReference type="ARBA" id="ARBA00016020"/>
    </source>
</evidence>
<evidence type="ECO:0000313" key="11">
    <source>
        <dbReference type="Proteomes" id="UP001347796"/>
    </source>
</evidence>
<keyword evidence="7" id="KW-0653">Protein transport</keyword>
<accession>A0AAN8JYS3</accession>
<evidence type="ECO:0000256" key="5">
    <source>
        <dbReference type="ARBA" id="ARBA00022448"/>
    </source>
</evidence>
<dbReference type="GO" id="GO:0005737">
    <property type="term" value="C:cytoplasm"/>
    <property type="evidence" value="ECO:0007669"/>
    <property type="project" value="TreeGrafter"/>
</dbReference>
<keyword evidence="11" id="KW-1185">Reference proteome</keyword>
<dbReference type="InterPro" id="IPR001494">
    <property type="entry name" value="Importin-beta_N"/>
</dbReference>
<evidence type="ECO:0000256" key="6">
    <source>
        <dbReference type="ARBA" id="ARBA00022737"/>
    </source>
</evidence>
<dbReference type="InterPro" id="IPR040520">
    <property type="entry name" value="Importin_rep_3"/>
</dbReference>
<dbReference type="GO" id="GO:0006606">
    <property type="term" value="P:protein import into nucleus"/>
    <property type="evidence" value="ECO:0007669"/>
    <property type="project" value="TreeGrafter"/>
</dbReference>
<dbReference type="InterPro" id="IPR016024">
    <property type="entry name" value="ARM-type_fold"/>
</dbReference>
<comment type="caution">
    <text evidence="10">The sequence shown here is derived from an EMBL/GenBank/DDBJ whole genome shotgun (WGS) entry which is preliminary data.</text>
</comment>
<dbReference type="Proteomes" id="UP001347796">
    <property type="component" value="Unassembled WGS sequence"/>
</dbReference>
<dbReference type="InterPro" id="IPR057941">
    <property type="entry name" value="TPR_TNPO3_IPO13_2nd"/>
</dbReference>
<evidence type="ECO:0000313" key="10">
    <source>
        <dbReference type="EMBL" id="KAK6181478.1"/>
    </source>
</evidence>
<keyword evidence="8" id="KW-0539">Nucleus</keyword>
<keyword evidence="6" id="KW-0677">Repeat</keyword>
<evidence type="ECO:0000256" key="7">
    <source>
        <dbReference type="ARBA" id="ARBA00022927"/>
    </source>
</evidence>
<name>A0AAN8JYS3_PATCE</name>
<dbReference type="Gene3D" id="1.25.10.10">
    <property type="entry name" value="Leucine-rich Repeat Variant"/>
    <property type="match status" value="1"/>
</dbReference>